<dbReference type="Gene3D" id="3.40.630.30">
    <property type="match status" value="1"/>
</dbReference>
<reference evidence="5 6" key="1">
    <citation type="journal article" date="2015" name="Genome Announc.">
        <title>Expanding the biotechnology potential of lactobacilli through comparative genomics of 213 strains and associated genera.</title>
        <authorList>
            <person name="Sun Z."/>
            <person name="Harris H.M."/>
            <person name="McCann A."/>
            <person name="Guo C."/>
            <person name="Argimon S."/>
            <person name="Zhang W."/>
            <person name="Yang X."/>
            <person name="Jeffery I.B."/>
            <person name="Cooney J.C."/>
            <person name="Kagawa T.F."/>
            <person name="Liu W."/>
            <person name="Song Y."/>
            <person name="Salvetti E."/>
            <person name="Wrobel A."/>
            <person name="Rasinkangas P."/>
            <person name="Parkhill J."/>
            <person name="Rea M.C."/>
            <person name="O'Sullivan O."/>
            <person name="Ritari J."/>
            <person name="Douillard F.P."/>
            <person name="Paul Ross R."/>
            <person name="Yang R."/>
            <person name="Briner A.E."/>
            <person name="Felis G.E."/>
            <person name="de Vos W.M."/>
            <person name="Barrangou R."/>
            <person name="Klaenhammer T.R."/>
            <person name="Caufield P.W."/>
            <person name="Cui Y."/>
            <person name="Zhang H."/>
            <person name="O'Toole P.W."/>
        </authorList>
    </citation>
    <scope>NUCLEOTIDE SEQUENCE [LARGE SCALE GENOMIC DNA]</scope>
    <source>
        <strain evidence="5 6">DSM 20534</strain>
    </source>
</reference>
<evidence type="ECO:0000313" key="5">
    <source>
        <dbReference type="EMBL" id="KRK38209.1"/>
    </source>
</evidence>
<evidence type="ECO:0000256" key="1">
    <source>
        <dbReference type="ARBA" id="ARBA00022679"/>
    </source>
</evidence>
<dbReference type="AlphaFoldDB" id="A0A0R1H3B9"/>
<dbReference type="PATRIC" id="fig|1423722.3.peg.1005"/>
<keyword evidence="2" id="KW-0012">Acyltransferase</keyword>
<name>A0A0R1H3B9_9LACO</name>
<dbReference type="InterPro" id="IPR051531">
    <property type="entry name" value="N-acetyltransferase"/>
</dbReference>
<evidence type="ECO:0000313" key="6">
    <source>
        <dbReference type="Proteomes" id="UP000050909"/>
    </source>
</evidence>
<dbReference type="EMBL" id="AZCV01000002">
    <property type="protein sequence ID" value="KRK38209.1"/>
    <property type="molecule type" value="Genomic_DNA"/>
</dbReference>
<dbReference type="Proteomes" id="UP000050909">
    <property type="component" value="Unassembled WGS sequence"/>
</dbReference>
<feature type="domain" description="N-acetyltransferase" evidence="4">
    <location>
        <begin position="32"/>
        <end position="158"/>
    </location>
</feature>
<comment type="caution">
    <text evidence="5">The sequence shown here is derived from an EMBL/GenBank/DDBJ whole genome shotgun (WGS) entry which is preliminary data.</text>
</comment>
<dbReference type="SUPFAM" id="SSF55729">
    <property type="entry name" value="Acyl-CoA N-acyltransferases (Nat)"/>
    <property type="match status" value="1"/>
</dbReference>
<comment type="similarity">
    <text evidence="3">Belongs to the acetyltransferase family. RimJ subfamily.</text>
</comment>
<dbReference type="InterPro" id="IPR000182">
    <property type="entry name" value="GNAT_dom"/>
</dbReference>
<dbReference type="GO" id="GO:0016747">
    <property type="term" value="F:acyltransferase activity, transferring groups other than amino-acyl groups"/>
    <property type="evidence" value="ECO:0007669"/>
    <property type="project" value="InterPro"/>
</dbReference>
<dbReference type="PANTHER" id="PTHR43792">
    <property type="entry name" value="GNAT FAMILY, PUTATIVE (AFU_ORTHOLOGUE AFUA_3G00765)-RELATED-RELATED"/>
    <property type="match status" value="1"/>
</dbReference>
<dbReference type="Pfam" id="PF13302">
    <property type="entry name" value="Acetyltransf_3"/>
    <property type="match status" value="1"/>
</dbReference>
<evidence type="ECO:0000259" key="4">
    <source>
        <dbReference type="Pfam" id="PF13302"/>
    </source>
</evidence>
<dbReference type="PANTHER" id="PTHR43792:SF8">
    <property type="entry name" value="[RIBOSOMAL PROTEIN US5]-ALANINE N-ACETYLTRANSFERASE"/>
    <property type="match status" value="1"/>
</dbReference>
<evidence type="ECO:0000256" key="3">
    <source>
        <dbReference type="ARBA" id="ARBA00038502"/>
    </source>
</evidence>
<gene>
    <name evidence="5" type="ORF">FC62_GL000988</name>
</gene>
<keyword evidence="6" id="KW-1185">Reference proteome</keyword>
<proteinExistence type="inferred from homology"/>
<protein>
    <recommendedName>
        <fullName evidence="4">N-acetyltransferase domain-containing protein</fullName>
    </recommendedName>
</protein>
<accession>A0A0R1H3B9</accession>
<organism evidence="5 6">
    <name type="scientific">Amylolactobacillus amylotrophicus DSM 20534</name>
    <dbReference type="NCBI Taxonomy" id="1423722"/>
    <lineage>
        <taxon>Bacteria</taxon>
        <taxon>Bacillati</taxon>
        <taxon>Bacillota</taxon>
        <taxon>Bacilli</taxon>
        <taxon>Lactobacillales</taxon>
        <taxon>Lactobacillaceae</taxon>
        <taxon>Amylolactobacillus</taxon>
    </lineage>
</organism>
<dbReference type="InterPro" id="IPR016181">
    <property type="entry name" value="Acyl_CoA_acyltransferase"/>
</dbReference>
<sequence>MEGELMKRFELYHPIMTKRYNLDWLNKFTVKEINPLRANQDVALSAGRTADFDLEATVKFIQDAMRQVMKDQSLIWGIAERSSKEFLGEFALLNYDAEERTMELHYELLPAAQNHGVMTEILKHMIEFSFKELGLQYLKAVTPINNVVAQHQLEQLGFARTIQTKQSIHYRLYSTEQ</sequence>
<keyword evidence="1" id="KW-0808">Transferase</keyword>
<evidence type="ECO:0000256" key="2">
    <source>
        <dbReference type="ARBA" id="ARBA00023315"/>
    </source>
</evidence>